<sequence>MPIDPTIVGTRTPEFQTTAERGRLRSFAQATGQPDPAYTDLDAARLAGYRDLLIPATFLFCLEMDNPDRHRFLADLGVDMRAILHGGQRFHYHAQAYAGDTLTFWTEVTDVYDKKGGALDFIVRDTHVSRDGTPIATLTSTIVVRDPKAAA</sequence>
<dbReference type="InterPro" id="IPR039569">
    <property type="entry name" value="FAS1-like_DH_region"/>
</dbReference>
<dbReference type="OrthoDB" id="5415111at2"/>
<organism evidence="2 3">
    <name type="scientific">Rhodococcus koreensis</name>
    <dbReference type="NCBI Taxonomy" id="99653"/>
    <lineage>
        <taxon>Bacteria</taxon>
        <taxon>Bacillati</taxon>
        <taxon>Actinomycetota</taxon>
        <taxon>Actinomycetes</taxon>
        <taxon>Mycobacteriales</taxon>
        <taxon>Nocardiaceae</taxon>
        <taxon>Rhodococcus</taxon>
    </lineage>
</organism>
<name>A0A1H5C240_9NOCA</name>
<feature type="domain" description="FAS1-like dehydratase" evidence="1">
    <location>
        <begin position="8"/>
        <end position="137"/>
    </location>
</feature>
<gene>
    <name evidence="2" type="ORF">SAMN04490239_8962</name>
</gene>
<dbReference type="SUPFAM" id="SSF54637">
    <property type="entry name" value="Thioesterase/thiol ester dehydrase-isomerase"/>
    <property type="match status" value="1"/>
</dbReference>
<evidence type="ECO:0000259" key="1">
    <source>
        <dbReference type="Pfam" id="PF13452"/>
    </source>
</evidence>
<evidence type="ECO:0000313" key="3">
    <source>
        <dbReference type="Proteomes" id="UP000183561"/>
    </source>
</evidence>
<keyword evidence="3" id="KW-1185">Reference proteome</keyword>
<dbReference type="AlphaFoldDB" id="A0A1H5C240"/>
<dbReference type="InterPro" id="IPR029069">
    <property type="entry name" value="HotDog_dom_sf"/>
</dbReference>
<proteinExistence type="predicted"/>
<evidence type="ECO:0000313" key="2">
    <source>
        <dbReference type="EMBL" id="SED60587.1"/>
    </source>
</evidence>
<dbReference type="RefSeq" id="WP_072943227.1">
    <property type="nucleotide sequence ID" value="NZ_CP070609.1"/>
</dbReference>
<dbReference type="InterPro" id="IPR016709">
    <property type="entry name" value="HadA-like"/>
</dbReference>
<accession>A0A1H5C240</accession>
<protein>
    <submittedName>
        <fullName evidence="2">Acyl dehydratase</fullName>
    </submittedName>
</protein>
<dbReference type="CDD" id="cd03441">
    <property type="entry name" value="R_hydratase_like"/>
    <property type="match status" value="1"/>
</dbReference>
<dbReference type="EMBL" id="FNSV01000005">
    <property type="protein sequence ID" value="SED60587.1"/>
    <property type="molecule type" value="Genomic_DNA"/>
</dbReference>
<dbReference type="Gene3D" id="3.10.129.10">
    <property type="entry name" value="Hotdog Thioesterase"/>
    <property type="match status" value="1"/>
</dbReference>
<dbReference type="PIRSF" id="PIRSF018072">
    <property type="entry name" value="UCP018072"/>
    <property type="match status" value="1"/>
</dbReference>
<reference evidence="3" key="1">
    <citation type="submission" date="2016-10" db="EMBL/GenBank/DDBJ databases">
        <authorList>
            <person name="Varghese N."/>
            <person name="Submissions S."/>
        </authorList>
    </citation>
    <scope>NUCLEOTIDE SEQUENCE [LARGE SCALE GENOMIC DNA]</scope>
    <source>
        <strain evidence="3">DSM 44498</strain>
    </source>
</reference>
<dbReference type="Proteomes" id="UP000183561">
    <property type="component" value="Unassembled WGS sequence"/>
</dbReference>
<dbReference type="Pfam" id="PF13452">
    <property type="entry name" value="FAS1_DH_region"/>
    <property type="match status" value="1"/>
</dbReference>